<dbReference type="SUPFAM" id="SSF53448">
    <property type="entry name" value="Nucleotide-diphospho-sugar transferases"/>
    <property type="match status" value="1"/>
</dbReference>
<dbReference type="AlphaFoldDB" id="A0A644ZF86"/>
<sequence length="305" mass="33907">MKAALVIMAAGLGSRYGGNKQVDGIGPNNEILMEYSVHDALRAGFGKVVFIIKPEMEPLMERICGEYLRRRTAKDGSPVEVAYAFQDFSSVPDFYRIPPERTKPFGTVHALLCAEEFIREPFCVINADDYYGIDAYRAMYEQLTTLSPQGHGAMVGYYLKNTASLHGTVSRGVCAVENGKLLSVREALKIQLYPDGTLRDLAEDSSLSPDTVVSMNFWGFTPWIFAPLRAYFESFLRTEAGDDLKAECLLPMMVGSQLEDGSLEISVLHSADRWFGMTYREDRERVAEELKALHAAGAYPPSLKG</sequence>
<protein>
    <recommendedName>
        <fullName evidence="1">Nucleotidyl transferase domain-containing protein</fullName>
    </recommendedName>
</protein>
<organism evidence="2">
    <name type="scientific">bioreactor metagenome</name>
    <dbReference type="NCBI Taxonomy" id="1076179"/>
    <lineage>
        <taxon>unclassified sequences</taxon>
        <taxon>metagenomes</taxon>
        <taxon>ecological metagenomes</taxon>
    </lineage>
</organism>
<accession>A0A644ZF86</accession>
<name>A0A644ZF86_9ZZZZ</name>
<proteinExistence type="predicted"/>
<comment type="caution">
    <text evidence="2">The sequence shown here is derived from an EMBL/GenBank/DDBJ whole genome shotgun (WGS) entry which is preliminary data.</text>
</comment>
<dbReference type="InterPro" id="IPR029044">
    <property type="entry name" value="Nucleotide-diphossugar_trans"/>
</dbReference>
<feature type="domain" description="Nucleotidyl transferase" evidence="1">
    <location>
        <begin position="28"/>
        <end position="181"/>
    </location>
</feature>
<dbReference type="InterPro" id="IPR005835">
    <property type="entry name" value="NTP_transferase_dom"/>
</dbReference>
<dbReference type="Gene3D" id="3.90.550.10">
    <property type="entry name" value="Spore Coat Polysaccharide Biosynthesis Protein SpsA, Chain A"/>
    <property type="match status" value="1"/>
</dbReference>
<reference evidence="2" key="1">
    <citation type="submission" date="2019-08" db="EMBL/GenBank/DDBJ databases">
        <authorList>
            <person name="Kucharzyk K."/>
            <person name="Murdoch R.W."/>
            <person name="Higgins S."/>
            <person name="Loffler F."/>
        </authorList>
    </citation>
    <scope>NUCLEOTIDE SEQUENCE</scope>
</reference>
<evidence type="ECO:0000259" key="1">
    <source>
        <dbReference type="Pfam" id="PF00483"/>
    </source>
</evidence>
<gene>
    <name evidence="2" type="ORF">SDC9_86176</name>
</gene>
<dbReference type="Pfam" id="PF00483">
    <property type="entry name" value="NTP_transferase"/>
    <property type="match status" value="1"/>
</dbReference>
<evidence type="ECO:0000313" key="2">
    <source>
        <dbReference type="EMBL" id="MPM39542.1"/>
    </source>
</evidence>
<dbReference type="EMBL" id="VSSQ01008681">
    <property type="protein sequence ID" value="MPM39542.1"/>
    <property type="molecule type" value="Genomic_DNA"/>
</dbReference>